<accession>F4WYX3</accession>
<protein>
    <submittedName>
        <fullName evidence="1">Uncharacterized protein</fullName>
    </submittedName>
</protein>
<dbReference type="AlphaFoldDB" id="F4WYX3"/>
<evidence type="ECO:0000313" key="2">
    <source>
        <dbReference type="Proteomes" id="UP000007755"/>
    </source>
</evidence>
<gene>
    <name evidence="1" type="ORF">G5I_11187</name>
</gene>
<evidence type="ECO:0000313" key="1">
    <source>
        <dbReference type="EMBL" id="EGI60627.1"/>
    </source>
</evidence>
<sequence>MGVGGSKKHSRAFPAPGNTVNVNSMSYGEARKMEEHAGRHYLQERSSVERPSCHVIFVHLITTIPLSWLSGTKATSFRSTGKFLTPTFYSPQLCDDNVTCIMPIEDGTLHGILGKKYRIFERTYVSDQSKVGTKSVRKNVAGVRKLAQYGISVACLFAFQIITGGRAIAQPPAEWQLRFSQKSRLWLFDVPFSRAFTISPVYTTTKYVIAVREIKRDGHLT</sequence>
<dbReference type="InParanoid" id="F4WYX3"/>
<name>F4WYX3_ACREC</name>
<organism evidence="2">
    <name type="scientific">Acromyrmex echinatior</name>
    <name type="common">Panamanian leafcutter ant</name>
    <name type="synonym">Acromyrmex octospinosus echinatior</name>
    <dbReference type="NCBI Taxonomy" id="103372"/>
    <lineage>
        <taxon>Eukaryota</taxon>
        <taxon>Metazoa</taxon>
        <taxon>Ecdysozoa</taxon>
        <taxon>Arthropoda</taxon>
        <taxon>Hexapoda</taxon>
        <taxon>Insecta</taxon>
        <taxon>Pterygota</taxon>
        <taxon>Neoptera</taxon>
        <taxon>Endopterygota</taxon>
        <taxon>Hymenoptera</taxon>
        <taxon>Apocrita</taxon>
        <taxon>Aculeata</taxon>
        <taxon>Formicoidea</taxon>
        <taxon>Formicidae</taxon>
        <taxon>Myrmicinae</taxon>
        <taxon>Acromyrmex</taxon>
    </lineage>
</organism>
<dbReference type="EMBL" id="GL888463">
    <property type="protein sequence ID" value="EGI60627.1"/>
    <property type="molecule type" value="Genomic_DNA"/>
</dbReference>
<reference evidence="1" key="1">
    <citation type="submission" date="2011-02" db="EMBL/GenBank/DDBJ databases">
        <title>The genome of the leaf-cutting ant Acromyrmex echinatior suggests key adaptations to social evolution and fungus farming.</title>
        <authorList>
            <person name="Nygaard S."/>
            <person name="Zhang G."/>
        </authorList>
    </citation>
    <scope>NUCLEOTIDE SEQUENCE</scope>
</reference>
<proteinExistence type="predicted"/>
<dbReference type="Proteomes" id="UP000007755">
    <property type="component" value="Unassembled WGS sequence"/>
</dbReference>
<keyword evidence="2" id="KW-1185">Reference proteome</keyword>